<organism evidence="1 2">
    <name type="scientific">Lactobacillus crispatus</name>
    <dbReference type="NCBI Taxonomy" id="47770"/>
    <lineage>
        <taxon>Bacteria</taxon>
        <taxon>Bacillati</taxon>
        <taxon>Bacillota</taxon>
        <taxon>Bacilli</taxon>
        <taxon>Lactobacillales</taxon>
        <taxon>Lactobacillaceae</taxon>
        <taxon>Lactobacillus</taxon>
    </lineage>
</organism>
<proteinExistence type="predicted"/>
<dbReference type="EMBL" id="MKXG01000094">
    <property type="protein sequence ID" value="PJZ16936.1"/>
    <property type="molecule type" value="Genomic_DNA"/>
</dbReference>
<gene>
    <name evidence="1" type="ORF">BHU41_08180</name>
</gene>
<dbReference type="AlphaFoldDB" id="A0A2M9WNF0"/>
<dbReference type="Proteomes" id="UP000231914">
    <property type="component" value="Unassembled WGS sequence"/>
</dbReference>
<sequence>MAETNIKDFLMENVGSPNREEEVKLKRFKSPFKIRGLDAEEISEIRKQATRRVLNRRTHQYESETDQNKVAELTLTASVVYPDLQNEELQKSWGCLGDPAKLLKKMLYVGEYSKLSDAVMDASGMNEDADNPDDLIETAKN</sequence>
<dbReference type="InterPro" id="IPR014986">
    <property type="entry name" value="XkdN-like"/>
</dbReference>
<dbReference type="Gene3D" id="3.30.2220.30">
    <property type="match status" value="1"/>
</dbReference>
<evidence type="ECO:0000313" key="2">
    <source>
        <dbReference type="Proteomes" id="UP000231914"/>
    </source>
</evidence>
<dbReference type="Pfam" id="PF08890">
    <property type="entry name" value="Phage_TAC_5"/>
    <property type="match status" value="1"/>
</dbReference>
<comment type="caution">
    <text evidence="1">The sequence shown here is derived from an EMBL/GenBank/DDBJ whole genome shotgun (WGS) entry which is preliminary data.</text>
</comment>
<dbReference type="RefSeq" id="WP_100732775.1">
    <property type="nucleotide sequence ID" value="NZ_MKXG01000094.1"/>
</dbReference>
<dbReference type="InterPro" id="IPR038559">
    <property type="entry name" value="XkdN-like_sf"/>
</dbReference>
<accession>A0A2M9WNF0</accession>
<evidence type="ECO:0000313" key="1">
    <source>
        <dbReference type="EMBL" id="PJZ16936.1"/>
    </source>
</evidence>
<evidence type="ECO:0008006" key="3">
    <source>
        <dbReference type="Google" id="ProtNLM"/>
    </source>
</evidence>
<name>A0A2M9WNF0_9LACO</name>
<protein>
    <recommendedName>
        <fullName evidence="3">Phage XkdN-like protein</fullName>
    </recommendedName>
</protein>
<reference evidence="1 2" key="1">
    <citation type="submission" date="2016-10" db="EMBL/GenBank/DDBJ databases">
        <title>WGS of isloates from the oral cavity of healthy individuals.</title>
        <authorList>
            <person name="Sharma S."/>
            <person name="Pal V.K."/>
            <person name="Patil P.B."/>
            <person name="Korpole S."/>
            <person name="Grover V."/>
        </authorList>
    </citation>
    <scope>NUCLEOTIDE SEQUENCE [LARGE SCALE GENOMIC DNA]</scope>
    <source>
        <strain evidence="1 2">DISK12</strain>
    </source>
</reference>